<dbReference type="EMBL" id="ATFP01000013">
    <property type="protein sequence ID" value="EPH21220.1"/>
    <property type="molecule type" value="Genomic_DNA"/>
</dbReference>
<evidence type="ECO:0000313" key="2">
    <source>
        <dbReference type="EMBL" id="EPH21220.1"/>
    </source>
</evidence>
<dbReference type="AlphaFoldDB" id="S3ZKH9"/>
<sequence length="369" mass="42072">MKQRVLLVTIFTVPNFGSVLQTYATQCVIEQLGYDCSVLNYDHNQGEWAKEHGVKGISLKNKIGLWLGIKSNHRKANILKKFTRNNLHLTKYYSKFKDIQVAEGAFYDVYIIGSDQIWNTKYTNCDPVFLLQFADASKKKISIASSFACKELDEKYVGIFKRELSNFSSLSVRESYGLDILSQLGFKNSKLVLDPTLLLSATQWDSLRTSKAKSNKYILLYLLRYAFEPCPYVYDVLKYYKEKMQCKIIALEGYDGKDARVQELGIIDATESTIPEFLDYFANASLVVTSSFHGTAFALNYGVPLLSITPSNGDDRQSSLLSQVGLEQCRLRVNEEIAYANPFYDKDQEQVSLEDLRSNSLDWIKHNLL</sequence>
<organism evidence="2 3">
    <name type="scientific">Bacteroides stercoris CC31F</name>
    <dbReference type="NCBI Taxonomy" id="1073351"/>
    <lineage>
        <taxon>Bacteria</taxon>
        <taxon>Pseudomonadati</taxon>
        <taxon>Bacteroidota</taxon>
        <taxon>Bacteroidia</taxon>
        <taxon>Bacteroidales</taxon>
        <taxon>Bacteroidaceae</taxon>
        <taxon>Bacteroides</taxon>
    </lineage>
</organism>
<dbReference type="OrthoDB" id="9799278at2"/>
<comment type="caution">
    <text evidence="2">The sequence shown here is derived from an EMBL/GenBank/DDBJ whole genome shotgun (WGS) entry which is preliminary data.</text>
</comment>
<feature type="domain" description="Polysaccharide pyruvyl transferase" evidence="1">
    <location>
        <begin position="15"/>
        <end position="311"/>
    </location>
</feature>
<dbReference type="Pfam" id="PF04230">
    <property type="entry name" value="PS_pyruv_trans"/>
    <property type="match status" value="1"/>
</dbReference>
<reference evidence="2 3" key="1">
    <citation type="submission" date="2013-05" db="EMBL/GenBank/DDBJ databases">
        <title>The Genome Sequence of Bacteroides stercoris CC31F.</title>
        <authorList>
            <consortium name="The Broad Institute Genomics Platform"/>
            <person name="Earl A."/>
            <person name="Ward D."/>
            <person name="Feldgarden M."/>
            <person name="Gevers D."/>
            <person name="Oliphant K."/>
            <person name="Allen-Vercoe E."/>
            <person name="Walker B."/>
            <person name="Young S."/>
            <person name="Zeng Q."/>
            <person name="Gargeya S."/>
            <person name="Fitzgerald M."/>
            <person name="Haas B."/>
            <person name="Abouelleil A."/>
            <person name="Allen A.W."/>
            <person name="Alvarado L."/>
            <person name="Arachchi H.M."/>
            <person name="Berlin A.M."/>
            <person name="Chapman S.B."/>
            <person name="Gainer-Dewar J."/>
            <person name="Goldberg J."/>
            <person name="Griggs A."/>
            <person name="Gujja S."/>
            <person name="Hansen M."/>
            <person name="Howarth C."/>
            <person name="Imamovic A."/>
            <person name="Ireland A."/>
            <person name="Larimer J."/>
            <person name="McCowan C."/>
            <person name="Murphy C."/>
            <person name="Pearson M."/>
            <person name="Poon T.W."/>
            <person name="Priest M."/>
            <person name="Roberts A."/>
            <person name="Saif S."/>
            <person name="Shea T."/>
            <person name="Sisk P."/>
            <person name="Sykes S."/>
            <person name="Wortman J."/>
            <person name="Nusbaum C."/>
            <person name="Birren B."/>
        </authorList>
    </citation>
    <scope>NUCLEOTIDE SEQUENCE [LARGE SCALE GENOMIC DNA]</scope>
    <source>
        <strain evidence="2 3">CC31F</strain>
    </source>
</reference>
<dbReference type="RefSeq" id="WP_016661225.1">
    <property type="nucleotide sequence ID" value="NZ_KE340311.1"/>
</dbReference>
<proteinExistence type="predicted"/>
<accession>S3ZKH9</accession>
<dbReference type="InterPro" id="IPR007345">
    <property type="entry name" value="Polysacch_pyruvyl_Trfase"/>
</dbReference>
<protein>
    <recommendedName>
        <fullName evidence="1">Polysaccharide pyruvyl transferase domain-containing protein</fullName>
    </recommendedName>
</protein>
<dbReference type="PATRIC" id="fig|1073351.3.peg.785"/>
<evidence type="ECO:0000259" key="1">
    <source>
        <dbReference type="Pfam" id="PF04230"/>
    </source>
</evidence>
<gene>
    <name evidence="2" type="ORF">HMPREF1181_00799</name>
</gene>
<name>S3ZKH9_BACSE</name>
<evidence type="ECO:0000313" key="3">
    <source>
        <dbReference type="Proteomes" id="UP000014614"/>
    </source>
</evidence>
<dbReference type="Proteomes" id="UP000014614">
    <property type="component" value="Unassembled WGS sequence"/>
</dbReference>
<dbReference type="HOGENOM" id="CLU_025617_1_0_10"/>